<dbReference type="InterPro" id="IPR011989">
    <property type="entry name" value="ARM-like"/>
</dbReference>
<dbReference type="PANTHER" id="PTHR20959">
    <property type="entry name" value="TRANSPORT AND GOLGI ORGANIZATION PROTEIN 6 FAMILY MEMBER"/>
    <property type="match status" value="1"/>
</dbReference>
<keyword evidence="8" id="KW-1185">Reference proteome</keyword>
<dbReference type="Pfam" id="PF10304">
    <property type="entry name" value="RTP1_C2"/>
    <property type="match status" value="1"/>
</dbReference>
<dbReference type="InterPro" id="IPR039600">
    <property type="entry name" value="TANGO6/Rtp1"/>
</dbReference>
<feature type="domain" description="RNA polymerase II assembly factor Rtp1 C-terminal" evidence="4">
    <location>
        <begin position="972"/>
        <end position="1087"/>
    </location>
</feature>
<feature type="domain" description="RNA polymerase II assembly factor Rtp1 C-terminal" evidence="3">
    <location>
        <begin position="1178"/>
        <end position="1210"/>
    </location>
</feature>
<evidence type="ECO:0000259" key="6">
    <source>
        <dbReference type="Pfam" id="PF25267"/>
    </source>
</evidence>
<dbReference type="Ensembl" id="ENSANIT00000007362.1">
    <property type="protein sequence ID" value="ENSANIP00000007119.1"/>
    <property type="gene ID" value="ENSANIG00000004853.1"/>
</dbReference>
<dbReference type="Pfam" id="PF10363">
    <property type="entry name" value="RTP1_C1"/>
    <property type="match status" value="1"/>
</dbReference>
<evidence type="ECO:0000259" key="4">
    <source>
        <dbReference type="Pfam" id="PF10363"/>
    </source>
</evidence>
<evidence type="ECO:0000313" key="8">
    <source>
        <dbReference type="Proteomes" id="UP000694541"/>
    </source>
</evidence>
<organism evidence="7 8">
    <name type="scientific">Accipiter nisus</name>
    <name type="common">Eurasian sparrowhawk</name>
    <dbReference type="NCBI Taxonomy" id="211598"/>
    <lineage>
        <taxon>Eukaryota</taxon>
        <taxon>Metazoa</taxon>
        <taxon>Chordata</taxon>
        <taxon>Craniata</taxon>
        <taxon>Vertebrata</taxon>
        <taxon>Euteleostomi</taxon>
        <taxon>Archelosauria</taxon>
        <taxon>Archosauria</taxon>
        <taxon>Dinosauria</taxon>
        <taxon>Saurischia</taxon>
        <taxon>Theropoda</taxon>
        <taxon>Coelurosauria</taxon>
        <taxon>Aves</taxon>
        <taxon>Neognathae</taxon>
        <taxon>Neoaves</taxon>
        <taxon>Telluraves</taxon>
        <taxon>Accipitrimorphae</taxon>
        <taxon>Accipitriformes</taxon>
        <taxon>Accipitridae</taxon>
        <taxon>Accipitrinae</taxon>
        <taxon>Accipiter</taxon>
    </lineage>
</organism>
<feature type="domain" description="TANGO6 N-terminal" evidence="6">
    <location>
        <begin position="168"/>
        <end position="460"/>
    </location>
</feature>
<evidence type="ECO:0000259" key="3">
    <source>
        <dbReference type="Pfam" id="PF10304"/>
    </source>
</evidence>
<reference evidence="7" key="2">
    <citation type="submission" date="2025-09" db="UniProtKB">
        <authorList>
            <consortium name="Ensembl"/>
        </authorList>
    </citation>
    <scope>IDENTIFICATION</scope>
</reference>
<dbReference type="AlphaFoldDB" id="A0A8B9MG27"/>
<evidence type="ECO:0000256" key="2">
    <source>
        <dbReference type="SAM" id="MobiDB-lite"/>
    </source>
</evidence>
<protein>
    <submittedName>
        <fullName evidence="7">Transport and golgi organization 6 homolog</fullName>
    </submittedName>
</protein>
<dbReference type="PANTHER" id="PTHR20959:SF1">
    <property type="entry name" value="TRANSPORT AND GOLGI ORGANIZATION PROTEIN 6 HOMOLOG"/>
    <property type="match status" value="1"/>
</dbReference>
<name>A0A8B9MG27_9AVES</name>
<feature type="domain" description="TANGO6 HEAT repeat" evidence="5">
    <location>
        <begin position="461"/>
        <end position="731"/>
    </location>
</feature>
<reference evidence="7" key="1">
    <citation type="submission" date="2025-08" db="UniProtKB">
        <authorList>
            <consortium name="Ensembl"/>
        </authorList>
    </citation>
    <scope>IDENTIFICATION</scope>
</reference>
<comment type="similarity">
    <text evidence="1">Belongs to the Tango6 family.</text>
</comment>
<dbReference type="Pfam" id="PF23565">
    <property type="entry name" value="ARM_TANGO6"/>
    <property type="match status" value="1"/>
</dbReference>
<feature type="compositionally biased region" description="Basic and acidic residues" evidence="2">
    <location>
        <begin position="940"/>
        <end position="949"/>
    </location>
</feature>
<dbReference type="InterPro" id="IPR019451">
    <property type="entry name" value="Rtp1_C1"/>
</dbReference>
<evidence type="ECO:0000259" key="5">
    <source>
        <dbReference type="Pfam" id="PF23565"/>
    </source>
</evidence>
<evidence type="ECO:0000256" key="1">
    <source>
        <dbReference type="ARBA" id="ARBA00005724"/>
    </source>
</evidence>
<sequence>MLLTPVGSRNKGLHCRPPAPTSGQAWPGRGQLYPLLSLLGRRRDPSSHRSGQQCPGPSQPRPQDGAAPPKMAAGGRLPRDGGGRCRPAPFPDLPKMAAESHAPPPSPDLPKMASESRAPPLPRPPQNGGGEPRSSPSPDLPKMAAETRAPPLHGVPEMAGGAEPGPEPERVVEALELLLRRRQPAGPGERDGEAGPGPEGALRPETLRSNSAALEERLRTAPGWAALRGLRDAVLARAPGLAAGAAGEADPGWAAACGLLALLLCLKERLTALAAAPAAPGAGAGPGAAPPPSADTLSVGQGRAVGRALRAAVGLGLVPYLPPGVGQRLGPPVPSPVPPASRGARLHAATVALAELTEHPALGGPLLTRHLGLLLAGLCLLGHGPAAHSEGVSEAERARCREALRHILDRVYQPLAVRELLVLQGRPKQSPPSPGEETKLALVRAPAWLRRLCGQLLSERLMRPNGVQAVVRGIMEGTGAGGTGAEAAAVDWRKCDMVAKILASCPQQCLSLEDYYRLVCPQILDLLHIQDKLTARQFQRVATTTLLTMAKEHPQLAEKHLLQPMLAPLLRCSETAELAVEDLSAGTVLVTETELSSCVEDVLKVYVVGNDSSSLLLGSLQSVLGVVFSLYSFAKQNVSYLRSPCQEILLWFLEKSEREVSLAVLEGFAGLNSSVHTLHPRCRFCVGSEGGATIAVEEAISDEDEALYQKVSSEQCHVENLVELLSHCQKSGLAGDFFIRCLKALTQVAAEDEAALNSAAVPGGSLLELDQYHAEQRRKLLVLQLVATLCESVSDTVFTDIAQVEEFVAAMLQRACVSPARGPGAAVEVQTLTMAMGLVAAMLGGAVQLQSSDFAVLKRLVPLLEELSRTYPEPLTQELAADLRIAICTHGAFSPGTVGAAADGVLGKKLGMGAQSPGEPPSPRGGRTPPRHGCSSPSAPRERNEEQSMCHEAGNTGPAPAPCADSPAPAGLQELLVSAYDPQPPSRAAALRHLSSLITQRDPEALRLQEKLLQVFLENVQHEDAFVYLSAIQGVALLSSEYPERILPILLARYRGPAQGMEDTAAAITRMKLGEVLMRVTQVLGDMVFKYREPLVQAFLQGARDPDSTLRASSLSNLGELCQRLGFQLGSIVQEVTSCLTAIAKTDPKAEVRRAAVHVVVLLLRGLSEKATEVLQDVLRDLYRLLKHVVVAEPDGATVLHAQLALEELDMVMRRVLFPPQALEKKIVVLP</sequence>
<feature type="region of interest" description="Disordered" evidence="2">
    <location>
        <begin position="279"/>
        <end position="299"/>
    </location>
</feature>
<dbReference type="InterPro" id="IPR016024">
    <property type="entry name" value="ARM-type_fold"/>
</dbReference>
<dbReference type="Proteomes" id="UP000694541">
    <property type="component" value="Unplaced"/>
</dbReference>
<dbReference type="GO" id="GO:0009306">
    <property type="term" value="P:protein secretion"/>
    <property type="evidence" value="ECO:0007669"/>
    <property type="project" value="TreeGrafter"/>
</dbReference>
<dbReference type="Gene3D" id="1.25.10.10">
    <property type="entry name" value="Leucine-rich Repeat Variant"/>
    <property type="match status" value="1"/>
</dbReference>
<feature type="region of interest" description="Disordered" evidence="2">
    <location>
        <begin position="1"/>
        <end position="145"/>
    </location>
</feature>
<dbReference type="FunFam" id="1.25.10.10:FF:000429">
    <property type="entry name" value="Transport and golgi organization 6 homolog"/>
    <property type="match status" value="1"/>
</dbReference>
<dbReference type="InterPro" id="IPR057347">
    <property type="entry name" value="TANGO6_N"/>
</dbReference>
<feature type="region of interest" description="Disordered" evidence="2">
    <location>
        <begin position="909"/>
        <end position="968"/>
    </location>
</feature>
<evidence type="ECO:0000313" key="7">
    <source>
        <dbReference type="Ensembl" id="ENSANIP00000007119.1"/>
    </source>
</evidence>
<dbReference type="InterPro" id="IPR019414">
    <property type="entry name" value="Rtp1_C2"/>
</dbReference>
<dbReference type="Pfam" id="PF25267">
    <property type="entry name" value="TANGO6_N"/>
    <property type="match status" value="1"/>
</dbReference>
<feature type="region of interest" description="Disordered" evidence="2">
    <location>
        <begin position="181"/>
        <end position="204"/>
    </location>
</feature>
<dbReference type="SUPFAM" id="SSF48371">
    <property type="entry name" value="ARM repeat"/>
    <property type="match status" value="1"/>
</dbReference>
<accession>A0A8B9MG27</accession>
<proteinExistence type="inferred from homology"/>
<dbReference type="InterPro" id="IPR057407">
    <property type="entry name" value="HEAT_TANGO6"/>
</dbReference>